<protein>
    <submittedName>
        <fullName evidence="2">Uncharacterized protein</fullName>
    </submittedName>
</protein>
<evidence type="ECO:0000313" key="2">
    <source>
        <dbReference type="EMBL" id="GAI23327.1"/>
    </source>
</evidence>
<dbReference type="InterPro" id="IPR036259">
    <property type="entry name" value="MFS_trans_sf"/>
</dbReference>
<feature type="transmembrane region" description="Helical" evidence="1">
    <location>
        <begin position="46"/>
        <end position="63"/>
    </location>
</feature>
<comment type="caution">
    <text evidence="2">The sequence shown here is derived from an EMBL/GenBank/DDBJ whole genome shotgun (WGS) entry which is preliminary data.</text>
</comment>
<reference evidence="2" key="1">
    <citation type="journal article" date="2014" name="Front. Microbiol.">
        <title>High frequency of phylogenetically diverse reductive dehalogenase-homologous genes in deep subseafloor sedimentary metagenomes.</title>
        <authorList>
            <person name="Kawai M."/>
            <person name="Futagami T."/>
            <person name="Toyoda A."/>
            <person name="Takaki Y."/>
            <person name="Nishi S."/>
            <person name="Hori S."/>
            <person name="Arai W."/>
            <person name="Tsubouchi T."/>
            <person name="Morono Y."/>
            <person name="Uchiyama I."/>
            <person name="Ito T."/>
            <person name="Fujiyama A."/>
            <person name="Inagaki F."/>
            <person name="Takami H."/>
        </authorList>
    </citation>
    <scope>NUCLEOTIDE SEQUENCE</scope>
    <source>
        <strain evidence="2">Expedition CK06-06</strain>
    </source>
</reference>
<gene>
    <name evidence="2" type="ORF">S06H3_35482</name>
</gene>
<sequence length="65" mass="7156">MAFSVPAASMLLATIAFWMGRKKFVHVPAAGIGFIKETFSGEGIKAIGKLSIIYAFLAMFWAWRT</sequence>
<dbReference type="Gene3D" id="1.20.1250.20">
    <property type="entry name" value="MFS general substrate transporter like domains"/>
    <property type="match status" value="1"/>
</dbReference>
<dbReference type="AlphaFoldDB" id="X1LVA2"/>
<evidence type="ECO:0000256" key="1">
    <source>
        <dbReference type="SAM" id="Phobius"/>
    </source>
</evidence>
<dbReference type="EMBL" id="BARV01021405">
    <property type="protein sequence ID" value="GAI23327.1"/>
    <property type="molecule type" value="Genomic_DNA"/>
</dbReference>
<proteinExistence type="predicted"/>
<organism evidence="2">
    <name type="scientific">marine sediment metagenome</name>
    <dbReference type="NCBI Taxonomy" id="412755"/>
    <lineage>
        <taxon>unclassified sequences</taxon>
        <taxon>metagenomes</taxon>
        <taxon>ecological metagenomes</taxon>
    </lineage>
</organism>
<name>X1LVA2_9ZZZZ</name>
<keyword evidence="1" id="KW-0472">Membrane</keyword>
<keyword evidence="1" id="KW-0812">Transmembrane</keyword>
<accession>X1LVA2</accession>
<keyword evidence="1" id="KW-1133">Transmembrane helix</keyword>